<gene>
    <name evidence="3" type="ORF">GCM10009668_36310</name>
</gene>
<dbReference type="InterPro" id="IPR053191">
    <property type="entry name" value="DcsG_Biosynth_Enzyme"/>
</dbReference>
<dbReference type="Gene3D" id="3.30.1490.20">
    <property type="entry name" value="ATP-grasp fold, A domain"/>
    <property type="match status" value="1"/>
</dbReference>
<keyword evidence="4" id="KW-1185">Reference proteome</keyword>
<dbReference type="EMBL" id="BAAALG010000013">
    <property type="protein sequence ID" value="GAA1111677.1"/>
    <property type="molecule type" value="Genomic_DNA"/>
</dbReference>
<keyword evidence="1" id="KW-0547">Nucleotide-binding</keyword>
<dbReference type="InterPro" id="IPR004218">
    <property type="entry name" value="GSHS_ATP-bd"/>
</dbReference>
<reference evidence="3 4" key="1">
    <citation type="journal article" date="2019" name="Int. J. Syst. Evol. Microbiol.">
        <title>The Global Catalogue of Microorganisms (GCM) 10K type strain sequencing project: providing services to taxonomists for standard genome sequencing and annotation.</title>
        <authorList>
            <consortium name="The Broad Institute Genomics Platform"/>
            <consortium name="The Broad Institute Genome Sequencing Center for Infectious Disease"/>
            <person name="Wu L."/>
            <person name="Ma J."/>
        </authorList>
    </citation>
    <scope>NUCLEOTIDE SEQUENCE [LARGE SCALE GENOMIC DNA]</scope>
    <source>
        <strain evidence="3 4">JCM 13008</strain>
    </source>
</reference>
<sequence length="287" mass="30792">MVDVLLVTSRAWPQGEPGGELLLQAFSERGIDAAWAIWDDDDVDWAGARLVALRSPWDYHERFAEFLAWLSRIEADGARVLNGVDVVRWNTDKAYLVQLAEAGVPVVPTLLAEGEEELPAAIAEFGTAVVKPRTAAGGRGVVVFDMDEGGPADLDESRLEPGPWVVQPLVESIRTEGEWSVYVLGGEAVSAARKVPGVGEIRVHEHFGGHTEAAELGAEQADVALRTVAGAEALLGHRLPYARVDAMRLADGTLAVSELEVTEPGLYLDVLPQNAARFADVVAAELT</sequence>
<dbReference type="SUPFAM" id="SSF56059">
    <property type="entry name" value="Glutathione synthetase ATP-binding domain-like"/>
    <property type="match status" value="1"/>
</dbReference>
<dbReference type="PANTHER" id="PTHR39217">
    <property type="match status" value="1"/>
</dbReference>
<evidence type="ECO:0000256" key="1">
    <source>
        <dbReference type="PROSITE-ProRule" id="PRU00409"/>
    </source>
</evidence>
<dbReference type="InterPro" id="IPR011761">
    <property type="entry name" value="ATP-grasp"/>
</dbReference>
<dbReference type="Gene3D" id="3.30.470.20">
    <property type="entry name" value="ATP-grasp fold, B domain"/>
    <property type="match status" value="1"/>
</dbReference>
<dbReference type="PROSITE" id="PS50975">
    <property type="entry name" value="ATP_GRASP"/>
    <property type="match status" value="1"/>
</dbReference>
<keyword evidence="1" id="KW-0067">ATP-binding</keyword>
<proteinExistence type="predicted"/>
<feature type="domain" description="ATP-grasp" evidence="2">
    <location>
        <begin position="96"/>
        <end position="287"/>
    </location>
</feature>
<dbReference type="Pfam" id="PF02955">
    <property type="entry name" value="GSH-S_ATP"/>
    <property type="match status" value="1"/>
</dbReference>
<name>A0ABN1U0S0_9ACTN</name>
<evidence type="ECO:0000259" key="2">
    <source>
        <dbReference type="PROSITE" id="PS50975"/>
    </source>
</evidence>
<accession>A0ABN1U0S0</accession>
<comment type="caution">
    <text evidence="3">The sequence shown here is derived from an EMBL/GenBank/DDBJ whole genome shotgun (WGS) entry which is preliminary data.</text>
</comment>
<dbReference type="InterPro" id="IPR013815">
    <property type="entry name" value="ATP_grasp_subdomain_1"/>
</dbReference>
<dbReference type="PANTHER" id="PTHR39217:SF1">
    <property type="entry name" value="GLUTATHIONE SYNTHETASE"/>
    <property type="match status" value="1"/>
</dbReference>
<evidence type="ECO:0000313" key="3">
    <source>
        <dbReference type="EMBL" id="GAA1111677.1"/>
    </source>
</evidence>
<protein>
    <recommendedName>
        <fullName evidence="2">ATP-grasp domain-containing protein</fullName>
    </recommendedName>
</protein>
<evidence type="ECO:0000313" key="4">
    <source>
        <dbReference type="Proteomes" id="UP001501581"/>
    </source>
</evidence>
<organism evidence="3 4">
    <name type="scientific">Nocardioides dubius</name>
    <dbReference type="NCBI Taxonomy" id="317019"/>
    <lineage>
        <taxon>Bacteria</taxon>
        <taxon>Bacillati</taxon>
        <taxon>Actinomycetota</taxon>
        <taxon>Actinomycetes</taxon>
        <taxon>Propionibacteriales</taxon>
        <taxon>Nocardioidaceae</taxon>
        <taxon>Nocardioides</taxon>
    </lineage>
</organism>
<dbReference type="Proteomes" id="UP001501581">
    <property type="component" value="Unassembled WGS sequence"/>
</dbReference>
<dbReference type="RefSeq" id="WP_343996292.1">
    <property type="nucleotide sequence ID" value="NZ_BAAALG010000013.1"/>
</dbReference>